<dbReference type="Gene3D" id="3.30.9.90">
    <property type="match status" value="1"/>
</dbReference>
<dbReference type="InterPro" id="IPR017896">
    <property type="entry name" value="4Fe4S_Fe-S-bd"/>
</dbReference>
<dbReference type="AlphaFoldDB" id="A0A937X6Q2"/>
<evidence type="ECO:0000256" key="11">
    <source>
        <dbReference type="ARBA" id="ARBA00023075"/>
    </source>
</evidence>
<evidence type="ECO:0000313" key="15">
    <source>
        <dbReference type="Proteomes" id="UP000703893"/>
    </source>
</evidence>
<dbReference type="SUPFAM" id="SSF54373">
    <property type="entry name" value="FAD-linked reductases, C-terminal domain"/>
    <property type="match status" value="1"/>
</dbReference>
<dbReference type="InterPro" id="IPR036188">
    <property type="entry name" value="FAD/NAD-bd_sf"/>
</dbReference>
<feature type="domain" description="4Fe-4S ferredoxin-type" evidence="13">
    <location>
        <begin position="455"/>
        <end position="484"/>
    </location>
</feature>
<evidence type="ECO:0000256" key="6">
    <source>
        <dbReference type="ARBA" id="ARBA00022827"/>
    </source>
</evidence>
<evidence type="ECO:0000256" key="3">
    <source>
        <dbReference type="ARBA" id="ARBA00022448"/>
    </source>
</evidence>
<name>A0A937X6Q2_9BACT</name>
<dbReference type="PROSITE" id="PS51379">
    <property type="entry name" value="4FE4S_FER_2"/>
    <property type="match status" value="1"/>
</dbReference>
<feature type="non-terminal residue" evidence="14">
    <location>
        <position position="1"/>
    </location>
</feature>
<dbReference type="Gene3D" id="3.30.70.20">
    <property type="match status" value="1"/>
</dbReference>
<reference evidence="14 15" key="1">
    <citation type="submission" date="2019-03" db="EMBL/GenBank/DDBJ databases">
        <title>Lake Tanganyika Metagenome-Assembled Genomes (MAGs).</title>
        <authorList>
            <person name="Tran P."/>
        </authorList>
    </citation>
    <scope>NUCLEOTIDE SEQUENCE [LARGE SCALE GENOMIC DNA]</scope>
    <source>
        <strain evidence="14">K_DeepCast_65m_m2_236</strain>
    </source>
</reference>
<dbReference type="SUPFAM" id="SSF51905">
    <property type="entry name" value="FAD/NAD(P)-binding domain"/>
    <property type="match status" value="1"/>
</dbReference>
<dbReference type="GO" id="GO:0046872">
    <property type="term" value="F:metal ion binding"/>
    <property type="evidence" value="ECO:0007669"/>
    <property type="project" value="UniProtKB-KW"/>
</dbReference>
<dbReference type="Pfam" id="PF21162">
    <property type="entry name" value="ETFQO_UQ-bd"/>
    <property type="match status" value="1"/>
</dbReference>
<dbReference type="GO" id="GO:0051539">
    <property type="term" value="F:4 iron, 4 sulfur cluster binding"/>
    <property type="evidence" value="ECO:0007669"/>
    <property type="project" value="UniProtKB-UniRule"/>
</dbReference>
<evidence type="ECO:0000256" key="2">
    <source>
        <dbReference type="ARBA" id="ARBA00002819"/>
    </source>
</evidence>
<organism evidence="14 15">
    <name type="scientific">Candidatus Tanganyikabacteria bacterium</name>
    <dbReference type="NCBI Taxonomy" id="2961651"/>
    <lineage>
        <taxon>Bacteria</taxon>
        <taxon>Bacillati</taxon>
        <taxon>Candidatus Sericytochromatia</taxon>
        <taxon>Candidatus Tanganyikabacteria</taxon>
    </lineage>
</organism>
<dbReference type="Gene3D" id="3.50.50.60">
    <property type="entry name" value="FAD/NAD(P)-binding domain"/>
    <property type="match status" value="1"/>
</dbReference>
<comment type="function">
    <text evidence="2 12">Accepts electrons from ETF and reduces ubiquinone.</text>
</comment>
<keyword evidence="11 12" id="KW-0830">Ubiquinone</keyword>
<dbReference type="InterPro" id="IPR040156">
    <property type="entry name" value="ETF-QO"/>
</dbReference>
<keyword evidence="6 12" id="KW-0274">FAD</keyword>
<evidence type="ECO:0000313" key="14">
    <source>
        <dbReference type="EMBL" id="MBM3275350.1"/>
    </source>
</evidence>
<keyword evidence="9 12" id="KW-0408">Iron</keyword>
<evidence type="ECO:0000256" key="10">
    <source>
        <dbReference type="ARBA" id="ARBA00023014"/>
    </source>
</evidence>
<keyword evidence="5 12" id="KW-0479">Metal-binding</keyword>
<evidence type="ECO:0000256" key="7">
    <source>
        <dbReference type="ARBA" id="ARBA00022982"/>
    </source>
</evidence>
<gene>
    <name evidence="14" type="ORF">FJZ00_09365</name>
</gene>
<accession>A0A937X6Q2</accession>
<dbReference type="EMBL" id="VGJX01000540">
    <property type="protein sequence ID" value="MBM3275350.1"/>
    <property type="molecule type" value="Genomic_DNA"/>
</dbReference>
<dbReference type="PANTHER" id="PTHR10617">
    <property type="entry name" value="ELECTRON TRANSFER FLAVOPROTEIN-UBIQUINONE OXIDOREDUCTASE"/>
    <property type="match status" value="1"/>
</dbReference>
<dbReference type="Pfam" id="PF05187">
    <property type="entry name" value="Fer4_ETF_QO"/>
    <property type="match status" value="1"/>
</dbReference>
<evidence type="ECO:0000256" key="8">
    <source>
        <dbReference type="ARBA" id="ARBA00023002"/>
    </source>
</evidence>
<dbReference type="EC" id="1.5.5.1" evidence="12"/>
<evidence type="ECO:0000256" key="12">
    <source>
        <dbReference type="RuleBase" id="RU366068"/>
    </source>
</evidence>
<dbReference type="SUPFAM" id="SSF54862">
    <property type="entry name" value="4Fe-4S ferredoxins"/>
    <property type="match status" value="1"/>
</dbReference>
<keyword evidence="7 12" id="KW-0249">Electron transport</keyword>
<evidence type="ECO:0000259" key="13">
    <source>
        <dbReference type="PROSITE" id="PS51379"/>
    </source>
</evidence>
<evidence type="ECO:0000256" key="1">
    <source>
        <dbReference type="ARBA" id="ARBA00001974"/>
    </source>
</evidence>
<evidence type="ECO:0000256" key="9">
    <source>
        <dbReference type="ARBA" id="ARBA00023004"/>
    </source>
</evidence>
<protein>
    <recommendedName>
        <fullName evidence="12">Electron transfer flavoprotein-ubiquinone oxidoreductase</fullName>
        <shortName evidence="12">ETF-QO</shortName>
        <ecNumber evidence="12">1.5.5.1</ecNumber>
    </recommendedName>
</protein>
<keyword evidence="10 12" id="KW-0411">Iron-sulfur</keyword>
<dbReference type="InterPro" id="IPR049398">
    <property type="entry name" value="ETF-QO/FixC_UQ-bd"/>
</dbReference>
<keyword evidence="4 12" id="KW-0285">Flavoprotein</keyword>
<comment type="cofactor">
    <cofactor evidence="1 12">
        <name>FAD</name>
        <dbReference type="ChEBI" id="CHEBI:57692"/>
    </cofactor>
</comment>
<keyword evidence="8 12" id="KW-0560">Oxidoreductase</keyword>
<evidence type="ECO:0000256" key="4">
    <source>
        <dbReference type="ARBA" id="ARBA00022630"/>
    </source>
</evidence>
<comment type="cofactor">
    <cofactor evidence="12">
        <name>[4Fe-4S] cluster</name>
        <dbReference type="ChEBI" id="CHEBI:49883"/>
    </cofactor>
    <text evidence="12">Binds 1 [4Fe-4S] cluster.</text>
</comment>
<dbReference type="Proteomes" id="UP000703893">
    <property type="component" value="Unassembled WGS sequence"/>
</dbReference>
<dbReference type="PANTHER" id="PTHR10617:SF107">
    <property type="entry name" value="ELECTRON TRANSFER FLAVOPROTEIN-UBIQUINONE OXIDOREDUCTASE, MITOCHONDRIAL"/>
    <property type="match status" value="1"/>
</dbReference>
<comment type="caution">
    <text evidence="14">The sequence shown here is derived from an EMBL/GenBank/DDBJ whole genome shotgun (WGS) entry which is preliminary data.</text>
</comment>
<dbReference type="InterPro" id="IPR007859">
    <property type="entry name" value="ETF-QO/FixX_C"/>
</dbReference>
<proteinExistence type="predicted"/>
<dbReference type="GO" id="GO:0004174">
    <property type="term" value="F:electron-transferring-flavoprotein dehydrogenase activity"/>
    <property type="evidence" value="ECO:0007669"/>
    <property type="project" value="UniProtKB-UniRule"/>
</dbReference>
<comment type="catalytic activity">
    <reaction evidence="12">
        <text>a ubiquinone + reduced [electron-transfer flavoprotein] = a ubiquinol + oxidized [electron-transfer flavoprotein] + H(+)</text>
        <dbReference type="Rhea" id="RHEA:24052"/>
        <dbReference type="Rhea" id="RHEA-COMP:9565"/>
        <dbReference type="Rhea" id="RHEA-COMP:9566"/>
        <dbReference type="Rhea" id="RHEA-COMP:10685"/>
        <dbReference type="Rhea" id="RHEA-COMP:10686"/>
        <dbReference type="ChEBI" id="CHEBI:15378"/>
        <dbReference type="ChEBI" id="CHEBI:16389"/>
        <dbReference type="ChEBI" id="CHEBI:17976"/>
        <dbReference type="ChEBI" id="CHEBI:57692"/>
        <dbReference type="ChEBI" id="CHEBI:58307"/>
        <dbReference type="EC" id="1.5.5.1"/>
    </reaction>
</comment>
<keyword evidence="3 12" id="KW-0813">Transport</keyword>
<sequence length="495" mass="54214">DPRGLRELFPDFEKDGCPIESPVTEDEVLYLGAGGTKIKFPVVPPPLRNHGNYLVSINKLVAWLARKAEETGILLAPGMPVASLLVEDDRVVGVRGTDTGLDKQGKPKGQFQPGNDFRAPVTILGEGTRGHLAKWLINRFKLDAGKKPQVWSQGIKEIWKLAPEKHVPGKVVHTMGFPLRSEEYGGSWIYHISGGHASIGFVTGLEYHDPLFDPHRTMQIFKTHPYVRDLLKGATLVRYGAKSIPVGGYHCMPQLTVDGAVMVGDSAGLVNAMRLKGIHMAIKSGMLAAEAAFQALLKGDATRKTLGQYEVALRTSWAGEELYGVRDFHAGFERGFLPGLLNAGLVTFSRGVGLMTGGLGHRPGHARMKTLKEYYGGRIPQIDFKPDGVLTFRKIDEVLKSGTSHEENQPCHLVISDEDQRDICNTRCKEEFGNPCQNFCPAQVYEMVAREGVSPSLVVNASNCVHCKTCDIMDPYQVITWVAPEAGGGPIYSDM</sequence>
<evidence type="ECO:0000256" key="5">
    <source>
        <dbReference type="ARBA" id="ARBA00022723"/>
    </source>
</evidence>